<reference evidence="3 4" key="1">
    <citation type="submission" date="2017-11" db="EMBL/GenBank/DDBJ databases">
        <title>Infants hospitalized years apart are colonized by the same room-sourced microbial strains.</title>
        <authorList>
            <person name="Brooks B."/>
            <person name="Olm M.R."/>
            <person name="Firek B.A."/>
            <person name="Baker R."/>
            <person name="Thomas B.C."/>
            <person name="Morowitz M.J."/>
            <person name="Banfield J.F."/>
        </authorList>
    </citation>
    <scope>NUCLEOTIDE SEQUENCE [LARGE SCALE GENOMIC DNA]</scope>
    <source>
        <strain evidence="3">S2_009_000_R2_76</strain>
    </source>
</reference>
<keyword evidence="3" id="KW-0645">Protease</keyword>
<dbReference type="InterPro" id="IPR000667">
    <property type="entry name" value="Peptidase_S13"/>
</dbReference>
<dbReference type="GO" id="GO:0004185">
    <property type="term" value="F:serine-type carboxypeptidase activity"/>
    <property type="evidence" value="ECO:0007669"/>
    <property type="project" value="InterPro"/>
</dbReference>
<dbReference type="AlphaFoldDB" id="A0A2W5FDA0"/>
<dbReference type="GO" id="GO:0006508">
    <property type="term" value="P:proteolysis"/>
    <property type="evidence" value="ECO:0007669"/>
    <property type="project" value="InterPro"/>
</dbReference>
<comment type="similarity">
    <text evidence="1">Belongs to the peptidase S13 family.</text>
</comment>
<evidence type="ECO:0000256" key="2">
    <source>
        <dbReference type="ARBA" id="ARBA00022801"/>
    </source>
</evidence>
<dbReference type="PANTHER" id="PTHR30023:SF0">
    <property type="entry name" value="PENICILLIN-SENSITIVE CARBOXYPEPTIDASE A"/>
    <property type="match status" value="1"/>
</dbReference>
<evidence type="ECO:0000313" key="4">
    <source>
        <dbReference type="Proteomes" id="UP000249645"/>
    </source>
</evidence>
<name>A0A2W5FDA0_9SPHI</name>
<dbReference type="Gene3D" id="3.40.710.10">
    <property type="entry name" value="DD-peptidase/beta-lactamase superfamily"/>
    <property type="match status" value="2"/>
</dbReference>
<keyword evidence="2" id="KW-0378">Hydrolase</keyword>
<dbReference type="Proteomes" id="UP000249645">
    <property type="component" value="Unassembled WGS sequence"/>
</dbReference>
<dbReference type="NCBIfam" id="TIGR00666">
    <property type="entry name" value="PBP4"/>
    <property type="match status" value="1"/>
</dbReference>
<organism evidence="3 4">
    <name type="scientific">Pseudopedobacter saltans</name>
    <dbReference type="NCBI Taxonomy" id="151895"/>
    <lineage>
        <taxon>Bacteria</taxon>
        <taxon>Pseudomonadati</taxon>
        <taxon>Bacteroidota</taxon>
        <taxon>Sphingobacteriia</taxon>
        <taxon>Sphingobacteriales</taxon>
        <taxon>Sphingobacteriaceae</taxon>
        <taxon>Pseudopedobacter</taxon>
    </lineage>
</organism>
<protein>
    <submittedName>
        <fullName evidence="3">D-alanyl-D-alanine carboxypeptidase/D-alanyl-D-alanine-endopeptidase</fullName>
    </submittedName>
</protein>
<keyword evidence="3" id="KW-0121">Carboxypeptidase</keyword>
<dbReference type="SUPFAM" id="SSF56601">
    <property type="entry name" value="beta-lactamase/transpeptidase-like"/>
    <property type="match status" value="1"/>
</dbReference>
<dbReference type="Gene3D" id="3.50.80.20">
    <property type="entry name" value="D-Ala-D-Ala carboxypeptidase C, peptidase S13"/>
    <property type="match status" value="1"/>
</dbReference>
<proteinExistence type="inferred from homology"/>
<evidence type="ECO:0000313" key="3">
    <source>
        <dbReference type="EMBL" id="PZP52284.1"/>
    </source>
</evidence>
<evidence type="ECO:0000256" key="1">
    <source>
        <dbReference type="ARBA" id="ARBA00006096"/>
    </source>
</evidence>
<dbReference type="InterPro" id="IPR012338">
    <property type="entry name" value="Beta-lactam/transpept-like"/>
</dbReference>
<sequence>MVGRFFGCWEIGFSDKIELLWQMKKWLFSFGVLFLTYNHVHAQSIEQKLKSATEKLLSDAQMKNASLGFYVADGETGEKLYDYNGDVGLSPASTQKIFTSIASYDLLGQDFKFSTVIGYNGTIEGGVLKGDLIIKGFGDPTLGSWRYKGFKPEDVHNKIRQSLKSNGIRAIDGNVIVDDGAYALQPMPGGWPWNDMGNYYGAPCWGFNWLENQYDITFRPGKKIGEETSIAKISEDLPGVTIINQTTTAESGSGDQSSILLPPYGTTGIITGTLPLGKNTTASGSIPNPPLLFVNQLKHWLESDTIYTTGYFTCTNQLVIQKKNVPVIKKSLDTLFSPSMDDMMYYFLQRSINLYGESFVKAIGWKKAERGETAYGVGIVRNFWEGKGVAKNALKMIDGSGLSPQNYDAASSEVKALLYAKKQAWFDGFYKALPIYNNTKMKSGTISMCKAFTGYQKASNGKQYVFSIIINNYNGAHDAIVNKMYQVLNVLK</sequence>
<dbReference type="GO" id="GO:0000270">
    <property type="term" value="P:peptidoglycan metabolic process"/>
    <property type="evidence" value="ECO:0007669"/>
    <property type="project" value="TreeGrafter"/>
</dbReference>
<dbReference type="PRINTS" id="PR00922">
    <property type="entry name" value="DADACBPTASE3"/>
</dbReference>
<comment type="caution">
    <text evidence="3">The sequence shown here is derived from an EMBL/GenBank/DDBJ whole genome shotgun (WGS) entry which is preliminary data.</text>
</comment>
<dbReference type="PANTHER" id="PTHR30023">
    <property type="entry name" value="D-ALANYL-D-ALANINE CARBOXYPEPTIDASE"/>
    <property type="match status" value="1"/>
</dbReference>
<dbReference type="Pfam" id="PF02113">
    <property type="entry name" value="Peptidase_S13"/>
    <property type="match status" value="1"/>
</dbReference>
<accession>A0A2W5FDA0</accession>
<dbReference type="EMBL" id="QFOI01000008">
    <property type="protein sequence ID" value="PZP52284.1"/>
    <property type="molecule type" value="Genomic_DNA"/>
</dbReference>
<gene>
    <name evidence="3" type="primary">dacB</name>
    <name evidence="3" type="ORF">DI598_01155</name>
</gene>